<sequence length="434" mass="42734">MPATTPDQPDPVDPATRETVRITVQPQKTEAGGDLAHRPTVRLPRQRPGGTRKQRRAPLPVAAAVATVWAAVLSYLPVAVVMSLTRLADDAGSLPGAARVGLAGWLLGHGVPLDTPAGPIGLAPLALGVFAAWRVSRAGVHVARAIGARHHGSPAQALAVAGTVGIGYGVLGLLGAVILNTGDVSASPLRAGLTFAAFGAVAALVGALRTTAALRVLARRIPAVLRDGVRTGVVAAFLVLGAGAGLAGLAIALGGGHASDIIGAYRTGVAGQAGITLVCVAYAPNAAVWAAAYLLGPGFAVGTDTVVRTTEVSVGALPAVPLLAGLPDGPLGGAGAALLALPVVAGMLAGWLQARRMARADRAVRWPRVLGAALLAGPVAGLVLGGAAVLSGGSLGGGRMADIGPVAWQVAALAAGIVAVGTLIGATATRIFTP</sequence>
<dbReference type="Pfam" id="PF19877">
    <property type="entry name" value="DUF6350"/>
    <property type="match status" value="1"/>
</dbReference>
<feature type="transmembrane region" description="Helical" evidence="2">
    <location>
        <begin position="331"/>
        <end position="354"/>
    </location>
</feature>
<feature type="transmembrane region" description="Helical" evidence="2">
    <location>
        <begin position="233"/>
        <end position="253"/>
    </location>
</feature>
<evidence type="ECO:0000256" key="2">
    <source>
        <dbReference type="SAM" id="Phobius"/>
    </source>
</evidence>
<reference evidence="3 4" key="1">
    <citation type="submission" date="2020-03" db="EMBL/GenBank/DDBJ databases">
        <title>Whole genome shotgun sequence of Phytohabitans rumicis NBRC 108638.</title>
        <authorList>
            <person name="Komaki H."/>
            <person name="Tamura T."/>
        </authorList>
    </citation>
    <scope>NUCLEOTIDE SEQUENCE [LARGE SCALE GENOMIC DNA]</scope>
    <source>
        <strain evidence="3 4">NBRC 108638</strain>
    </source>
</reference>
<keyword evidence="2" id="KW-0472">Membrane</keyword>
<feature type="region of interest" description="Disordered" evidence="1">
    <location>
        <begin position="23"/>
        <end position="56"/>
    </location>
</feature>
<organism evidence="3 4">
    <name type="scientific">Phytohabitans rumicis</name>
    <dbReference type="NCBI Taxonomy" id="1076125"/>
    <lineage>
        <taxon>Bacteria</taxon>
        <taxon>Bacillati</taxon>
        <taxon>Actinomycetota</taxon>
        <taxon>Actinomycetes</taxon>
        <taxon>Micromonosporales</taxon>
        <taxon>Micromonosporaceae</taxon>
    </lineage>
</organism>
<keyword evidence="2" id="KW-0812">Transmembrane</keyword>
<accession>A0A6V8L6P3</accession>
<evidence type="ECO:0000313" key="3">
    <source>
        <dbReference type="EMBL" id="GFJ89687.1"/>
    </source>
</evidence>
<feature type="transmembrane region" description="Helical" evidence="2">
    <location>
        <begin position="117"/>
        <end position="136"/>
    </location>
</feature>
<protein>
    <recommendedName>
        <fullName evidence="5">Integral membrane protein</fullName>
    </recommendedName>
</protein>
<dbReference type="EMBL" id="BLPG01000001">
    <property type="protein sequence ID" value="GFJ89687.1"/>
    <property type="molecule type" value="Genomic_DNA"/>
</dbReference>
<keyword evidence="4" id="KW-1185">Reference proteome</keyword>
<dbReference type="Proteomes" id="UP000482960">
    <property type="component" value="Unassembled WGS sequence"/>
</dbReference>
<feature type="transmembrane region" description="Helical" evidence="2">
    <location>
        <begin position="410"/>
        <end position="432"/>
    </location>
</feature>
<dbReference type="AlphaFoldDB" id="A0A6V8L6P3"/>
<keyword evidence="2" id="KW-1133">Transmembrane helix</keyword>
<reference evidence="3 4" key="2">
    <citation type="submission" date="2020-03" db="EMBL/GenBank/DDBJ databases">
        <authorList>
            <person name="Ichikawa N."/>
            <person name="Kimura A."/>
            <person name="Kitahashi Y."/>
            <person name="Uohara A."/>
        </authorList>
    </citation>
    <scope>NUCLEOTIDE SEQUENCE [LARGE SCALE GENOMIC DNA]</scope>
    <source>
        <strain evidence="3 4">NBRC 108638</strain>
    </source>
</reference>
<feature type="transmembrane region" description="Helical" evidence="2">
    <location>
        <begin position="191"/>
        <end position="212"/>
    </location>
</feature>
<evidence type="ECO:0000256" key="1">
    <source>
        <dbReference type="SAM" id="MobiDB-lite"/>
    </source>
</evidence>
<feature type="transmembrane region" description="Helical" evidence="2">
    <location>
        <begin position="366"/>
        <end position="390"/>
    </location>
</feature>
<feature type="transmembrane region" description="Helical" evidence="2">
    <location>
        <begin position="61"/>
        <end position="84"/>
    </location>
</feature>
<feature type="transmembrane region" description="Helical" evidence="2">
    <location>
        <begin position="157"/>
        <end position="179"/>
    </location>
</feature>
<evidence type="ECO:0008006" key="5">
    <source>
        <dbReference type="Google" id="ProtNLM"/>
    </source>
</evidence>
<dbReference type="RefSeq" id="WP_173077229.1">
    <property type="nucleotide sequence ID" value="NZ_BAABJB010000007.1"/>
</dbReference>
<name>A0A6V8L6P3_9ACTN</name>
<dbReference type="InterPro" id="IPR045931">
    <property type="entry name" value="DUF6350"/>
</dbReference>
<proteinExistence type="predicted"/>
<gene>
    <name evidence="3" type="ORF">Prum_033290</name>
</gene>
<evidence type="ECO:0000313" key="4">
    <source>
        <dbReference type="Proteomes" id="UP000482960"/>
    </source>
</evidence>
<comment type="caution">
    <text evidence="3">The sequence shown here is derived from an EMBL/GenBank/DDBJ whole genome shotgun (WGS) entry which is preliminary data.</text>
</comment>